<keyword evidence="2" id="KW-1185">Reference proteome</keyword>
<dbReference type="Proteomes" id="UP000648984">
    <property type="component" value="Unassembled WGS sequence"/>
</dbReference>
<comment type="caution">
    <text evidence="1">The sequence shown here is derived from an EMBL/GenBank/DDBJ whole genome shotgun (WGS) entry which is preliminary data.</text>
</comment>
<dbReference type="SUPFAM" id="SSF46689">
    <property type="entry name" value="Homeodomain-like"/>
    <property type="match status" value="1"/>
</dbReference>
<dbReference type="EMBL" id="WTVQ01000006">
    <property type="protein sequence ID" value="NMG74177.1"/>
    <property type="molecule type" value="Genomic_DNA"/>
</dbReference>
<dbReference type="InterPro" id="IPR009057">
    <property type="entry name" value="Homeodomain-like_sf"/>
</dbReference>
<name>A0ABX1Q9W4_9RHOO</name>
<organism evidence="1 2">
    <name type="scientific">Aromatoleum diolicum</name>
    <dbReference type="NCBI Taxonomy" id="75796"/>
    <lineage>
        <taxon>Bacteria</taxon>
        <taxon>Pseudomonadati</taxon>
        <taxon>Pseudomonadota</taxon>
        <taxon>Betaproteobacteria</taxon>
        <taxon>Rhodocyclales</taxon>
        <taxon>Rhodocyclaceae</taxon>
        <taxon>Aromatoleum</taxon>
    </lineage>
</organism>
<proteinExistence type="predicted"/>
<evidence type="ECO:0000313" key="2">
    <source>
        <dbReference type="Proteomes" id="UP000648984"/>
    </source>
</evidence>
<gene>
    <name evidence="1" type="ORF">GPA25_05340</name>
</gene>
<dbReference type="Pfam" id="PF13384">
    <property type="entry name" value="HTH_23"/>
    <property type="match status" value="1"/>
</dbReference>
<reference evidence="1 2" key="1">
    <citation type="submission" date="2019-12" db="EMBL/GenBank/DDBJ databases">
        <title>Comparative genomics gives insights into the taxonomy of the Azoarcus-Aromatoleum group and reveals separate origins of nif in the plant-associated Azoarcus and non-plant-associated Aromatoleum sub-groups.</title>
        <authorList>
            <person name="Lafos M."/>
            <person name="Maluk M."/>
            <person name="Batista M."/>
            <person name="Junghare M."/>
            <person name="Carmona M."/>
            <person name="Faoro H."/>
            <person name="Cruz L.M."/>
            <person name="Battistoni F."/>
            <person name="De Souza E."/>
            <person name="Pedrosa F."/>
            <person name="Chen W.-M."/>
            <person name="Poole P.S."/>
            <person name="Dixon R.A."/>
            <person name="James E.K."/>
        </authorList>
    </citation>
    <scope>NUCLEOTIDE SEQUENCE [LARGE SCALE GENOMIC DNA]</scope>
    <source>
        <strain evidence="1 2">22Lin</strain>
    </source>
</reference>
<evidence type="ECO:0008006" key="3">
    <source>
        <dbReference type="Google" id="ProtNLM"/>
    </source>
</evidence>
<dbReference type="RefSeq" id="WP_169259331.1">
    <property type="nucleotide sequence ID" value="NZ_WTVQ01000006.1"/>
</dbReference>
<evidence type="ECO:0000313" key="1">
    <source>
        <dbReference type="EMBL" id="NMG74177.1"/>
    </source>
</evidence>
<accession>A0ABX1Q9W4</accession>
<protein>
    <recommendedName>
        <fullName evidence="3">Transposase</fullName>
    </recommendedName>
</protein>
<sequence>MSVVARELLRRQALTLRRATVLTWTKIAKVCGVSISTVMKWSRWLAGQGKETFVPRGRGSMHGSGRTLTFSQ</sequence>